<dbReference type="PROSITE" id="PS00436">
    <property type="entry name" value="PEROXIDASE_2"/>
    <property type="match status" value="1"/>
</dbReference>
<comment type="function">
    <text evidence="12">Bifunctional enzyme with both catalase and broad-spectrum peroxidase activity.</text>
</comment>
<evidence type="ECO:0000256" key="1">
    <source>
        <dbReference type="ARBA" id="ARBA00022559"/>
    </source>
</evidence>
<feature type="binding site" description="axial binding residue" evidence="12">
    <location>
        <position position="270"/>
    </location>
    <ligand>
        <name>heme b</name>
        <dbReference type="ChEBI" id="CHEBI:60344"/>
    </ligand>
    <ligandPart>
        <name>Fe</name>
        <dbReference type="ChEBI" id="CHEBI:18248"/>
    </ligandPart>
</feature>
<dbReference type="PANTHER" id="PTHR30555">
    <property type="entry name" value="HYDROPEROXIDASE I, BIFUNCTIONAL CATALASE-PEROXIDASE"/>
    <property type="match status" value="1"/>
</dbReference>
<evidence type="ECO:0000313" key="16">
    <source>
        <dbReference type="Proteomes" id="UP000199013"/>
    </source>
</evidence>
<keyword evidence="6 12" id="KW-0376">Hydrogen peroxide</keyword>
<feature type="cross-link" description="Tryptophyl-tyrosyl-methioninium (Tyr-Met) (with Trp-106)" evidence="12">
    <location>
        <begin position="229"/>
        <end position="255"/>
    </location>
</feature>
<reference evidence="16" key="1">
    <citation type="submission" date="2016-02" db="EMBL/GenBank/DDBJ databases">
        <authorList>
            <person name="Wibberg D."/>
        </authorList>
    </citation>
    <scope>NUCLEOTIDE SEQUENCE [LARGE SCALE GENOMIC DNA]</scope>
</reference>
<dbReference type="PRINTS" id="PR00458">
    <property type="entry name" value="PEROXIDASE"/>
</dbReference>
<evidence type="ECO:0000256" key="6">
    <source>
        <dbReference type="ARBA" id="ARBA00023324"/>
    </source>
</evidence>
<keyword evidence="5 12" id="KW-0408">Iron</keyword>
<gene>
    <name evidence="12 15" type="primary">katG</name>
    <name evidence="15" type="ORF">FDG2_5074</name>
</gene>
<dbReference type="EMBL" id="FLUV01002133">
    <property type="protein sequence ID" value="SBW26864.1"/>
    <property type="molecule type" value="Genomic_DNA"/>
</dbReference>
<organism evidence="15 16">
    <name type="scientific">Candidatus Protofrankia californiensis</name>
    <dbReference type="NCBI Taxonomy" id="1839754"/>
    <lineage>
        <taxon>Bacteria</taxon>
        <taxon>Bacillati</taxon>
        <taxon>Actinomycetota</taxon>
        <taxon>Actinomycetes</taxon>
        <taxon>Frankiales</taxon>
        <taxon>Frankiaceae</taxon>
        <taxon>Protofrankia</taxon>
    </lineage>
</organism>
<dbReference type="NCBIfam" id="NF011635">
    <property type="entry name" value="PRK15061.1"/>
    <property type="match status" value="1"/>
</dbReference>
<keyword evidence="2 12" id="KW-0349">Heme</keyword>
<evidence type="ECO:0000256" key="12">
    <source>
        <dbReference type="HAMAP-Rule" id="MF_01961"/>
    </source>
</evidence>
<dbReference type="FunFam" id="1.10.520.10:FF:000002">
    <property type="entry name" value="Catalase-peroxidase"/>
    <property type="match status" value="1"/>
</dbReference>
<dbReference type="Gene3D" id="1.10.420.10">
    <property type="entry name" value="Peroxidase, domain 2"/>
    <property type="match status" value="2"/>
</dbReference>
<dbReference type="PRINTS" id="PR00460">
    <property type="entry name" value="BPEROXIDASE"/>
</dbReference>
<dbReference type="InterPro" id="IPR019794">
    <property type="entry name" value="Peroxidases_AS"/>
</dbReference>
<dbReference type="NCBIfam" id="TIGR00198">
    <property type="entry name" value="cat_per_HPI"/>
    <property type="match status" value="1"/>
</dbReference>
<evidence type="ECO:0000256" key="2">
    <source>
        <dbReference type="ARBA" id="ARBA00022617"/>
    </source>
</evidence>
<keyword evidence="16" id="KW-1185">Reference proteome</keyword>
<dbReference type="GO" id="GO:0005829">
    <property type="term" value="C:cytosol"/>
    <property type="evidence" value="ECO:0007669"/>
    <property type="project" value="TreeGrafter"/>
</dbReference>
<dbReference type="CDD" id="cd08200">
    <property type="entry name" value="catalase_peroxidase_2"/>
    <property type="match status" value="1"/>
</dbReference>
<dbReference type="InterPro" id="IPR010255">
    <property type="entry name" value="Haem_peroxidase_sf"/>
</dbReference>
<name>A0A1C3PAM5_9ACTN</name>
<comment type="similarity">
    <text evidence="9 12 13">Belongs to the peroxidase family. Peroxidase/catalase subfamily.</text>
</comment>
<dbReference type="PANTHER" id="PTHR30555:SF0">
    <property type="entry name" value="CATALASE-PEROXIDASE"/>
    <property type="match status" value="1"/>
</dbReference>
<dbReference type="InterPro" id="IPR000763">
    <property type="entry name" value="Catalase_peroxidase"/>
</dbReference>
<comment type="catalytic activity">
    <reaction evidence="7 12 13">
        <text>2 H2O2 = O2 + 2 H2O</text>
        <dbReference type="Rhea" id="RHEA:20309"/>
        <dbReference type="ChEBI" id="CHEBI:15377"/>
        <dbReference type="ChEBI" id="CHEBI:15379"/>
        <dbReference type="ChEBI" id="CHEBI:16240"/>
        <dbReference type="EC" id="1.11.1.21"/>
    </reaction>
</comment>
<comment type="caution">
    <text evidence="12">Lacks conserved residue(s) required for the propagation of feature annotation.</text>
</comment>
<evidence type="ECO:0000256" key="7">
    <source>
        <dbReference type="ARBA" id="ARBA00049145"/>
    </source>
</evidence>
<accession>A0A1C3PAM5</accession>
<dbReference type="Proteomes" id="UP000199013">
    <property type="component" value="Unassembled WGS sequence"/>
</dbReference>
<dbReference type="FunFam" id="1.10.420.10:FF:000004">
    <property type="entry name" value="Catalase-peroxidase"/>
    <property type="match status" value="1"/>
</dbReference>
<dbReference type="AlphaFoldDB" id="A0A1C3PAM5"/>
<feature type="active site" description="Proton acceptor" evidence="12">
    <location>
        <position position="107"/>
    </location>
</feature>
<dbReference type="HAMAP" id="MF_01961">
    <property type="entry name" value="Catal_peroxid"/>
    <property type="match status" value="1"/>
</dbReference>
<evidence type="ECO:0000256" key="9">
    <source>
        <dbReference type="ARBA" id="ARBA00060838"/>
    </source>
</evidence>
<dbReference type="CDD" id="cd00649">
    <property type="entry name" value="catalase_peroxidase_1"/>
    <property type="match status" value="1"/>
</dbReference>
<dbReference type="GO" id="GO:0020037">
    <property type="term" value="F:heme binding"/>
    <property type="evidence" value="ECO:0007669"/>
    <property type="project" value="InterPro"/>
</dbReference>
<dbReference type="FunFam" id="1.10.420.10:FF:000002">
    <property type="entry name" value="Catalase-peroxidase"/>
    <property type="match status" value="1"/>
</dbReference>
<evidence type="ECO:0000256" key="8">
    <source>
        <dbReference type="ARBA" id="ARBA00051651"/>
    </source>
</evidence>
<feature type="domain" description="Plant heme peroxidase family profile" evidence="14">
    <location>
        <begin position="140"/>
        <end position="417"/>
    </location>
</feature>
<evidence type="ECO:0000256" key="11">
    <source>
        <dbReference type="ARBA" id="ARBA00074141"/>
    </source>
</evidence>
<evidence type="ECO:0000256" key="3">
    <source>
        <dbReference type="ARBA" id="ARBA00022723"/>
    </source>
</evidence>
<evidence type="ECO:0000256" key="4">
    <source>
        <dbReference type="ARBA" id="ARBA00023002"/>
    </source>
</evidence>
<keyword evidence="3 12" id="KW-0479">Metal-binding</keyword>
<evidence type="ECO:0000256" key="5">
    <source>
        <dbReference type="ARBA" id="ARBA00023004"/>
    </source>
</evidence>
<evidence type="ECO:0000313" key="15">
    <source>
        <dbReference type="EMBL" id="SBW26864.1"/>
    </source>
</evidence>
<dbReference type="GO" id="GO:0046872">
    <property type="term" value="F:metal ion binding"/>
    <property type="evidence" value="ECO:0007669"/>
    <property type="project" value="UniProtKB-KW"/>
</dbReference>
<dbReference type="GO" id="GO:0004096">
    <property type="term" value="F:catalase activity"/>
    <property type="evidence" value="ECO:0007669"/>
    <property type="project" value="UniProtKB-UniRule"/>
</dbReference>
<dbReference type="SUPFAM" id="SSF48113">
    <property type="entry name" value="Heme-dependent peroxidases"/>
    <property type="match status" value="2"/>
</dbReference>
<dbReference type="PROSITE" id="PS50873">
    <property type="entry name" value="PEROXIDASE_4"/>
    <property type="match status" value="1"/>
</dbReference>
<comment type="PTM">
    <text evidence="12">Formation of the three residue Trp-Tyr-Met cross-link is important for the catalase, but not the peroxidase activity of the enzyme.</text>
</comment>
<dbReference type="EC" id="1.11.1.21" evidence="10 12"/>
<comment type="catalytic activity">
    <reaction evidence="8 12 13">
        <text>H2O2 + AH2 = A + 2 H2O</text>
        <dbReference type="Rhea" id="RHEA:30275"/>
        <dbReference type="ChEBI" id="CHEBI:13193"/>
        <dbReference type="ChEBI" id="CHEBI:15377"/>
        <dbReference type="ChEBI" id="CHEBI:16240"/>
        <dbReference type="ChEBI" id="CHEBI:17499"/>
        <dbReference type="EC" id="1.11.1.21"/>
    </reaction>
</comment>
<dbReference type="Gene3D" id="1.10.520.10">
    <property type="match status" value="2"/>
</dbReference>
<evidence type="ECO:0000256" key="10">
    <source>
        <dbReference type="ARBA" id="ARBA00067012"/>
    </source>
</evidence>
<evidence type="ECO:0000259" key="14">
    <source>
        <dbReference type="PROSITE" id="PS50873"/>
    </source>
</evidence>
<keyword evidence="1 12" id="KW-0575">Peroxidase</keyword>
<dbReference type="GO" id="GO:0042744">
    <property type="term" value="P:hydrogen peroxide catabolic process"/>
    <property type="evidence" value="ECO:0007669"/>
    <property type="project" value="UniProtKB-KW"/>
</dbReference>
<dbReference type="InterPro" id="IPR002016">
    <property type="entry name" value="Haem_peroxidase"/>
</dbReference>
<comment type="cofactor">
    <cofactor evidence="12">
        <name>heme b</name>
        <dbReference type="ChEBI" id="CHEBI:60344"/>
    </cofactor>
    <text evidence="12">Binds 1 heme b (iron(II)-protoporphyrin IX) group per dimer.</text>
</comment>
<protein>
    <recommendedName>
        <fullName evidence="11 12">Catalase-peroxidase</fullName>
        <shortName evidence="12">CP</shortName>
        <ecNumber evidence="10 12">1.11.1.21</ecNumber>
    </recommendedName>
    <alternativeName>
        <fullName evidence="12">Peroxidase/catalase</fullName>
    </alternativeName>
</protein>
<dbReference type="PROSITE" id="PS00435">
    <property type="entry name" value="PEROXIDASE_1"/>
    <property type="match status" value="1"/>
</dbReference>
<dbReference type="Pfam" id="PF00141">
    <property type="entry name" value="peroxidase"/>
    <property type="match status" value="2"/>
</dbReference>
<keyword evidence="4 12" id="KW-0560">Oxidoreductase</keyword>
<feature type="site" description="Transition state stabilizer" evidence="12">
    <location>
        <position position="103"/>
    </location>
</feature>
<comment type="subunit">
    <text evidence="12">Homodimer or homotetramer.</text>
</comment>
<proteinExistence type="inferred from homology"/>
<sequence length="742" mass="80336">MSENHDAVIAGVDGGGGCPVMHGRAPHPTQGGGNRGWWPNQLNLKILAKNPAVANPLGETFTYAEAFKTLDLTAVKQDIAEVLTTSQDWWPADYGHYGPFIIRMAWHSAGTYRISDGRGGAGAGQLRFAPLNSWPDNANLDKARRLLWPVKKKYGQKISWADLMILAGNVALESMGFETFGFAGGRVDVWEPDEDVYWGPESNWLGDERYTGDRELENPLAAVQMGLIYVNPEGPNGNSDPLASARDIRETFRRMAMNDEETVALIAGGHTFGKTHGAANPDGYVGPEPEGAPLEEQGLGWTNTFGTGSGEDTITSGLEGAWTNTPVSWDNSFFEILFGYEWELTKSPAGANQWKPKNGAGAGIVPDAHDASKSHAPTMLTTDLALRFDPIYEPISRRFLEHPSAFADAFARAWFKLTHRDLGPIARYLGPEVPTETLLWQDPLPAVTHELIDAADVATLKGQILASGLSVSHLVSTAWASASTFRGGDKRGGANGARIRLEPQRGWEVNDPDHLAAVLRTLTGIQEDFNAAQTGGKQVSFADLILLAGGVGVERAAANAGFAIEVPFTPGRTDASQEQTDVESFAVLEPTADGFRNYLGKGHRLPAEYLLLDRANQLALSAPELTVLIGGLRVLGANYQQSPLGVLTTTPESLTNDFFVNLLELGTTWKATSEDANTFEGRDVATGEVKWTGSRVDLVFGSNSELRALAEVYASDDARENFVHDFVAAWVKVMNLDRFDLS</sequence>
<evidence type="ECO:0000256" key="13">
    <source>
        <dbReference type="RuleBase" id="RU003451"/>
    </source>
</evidence>
<dbReference type="GO" id="GO:0070301">
    <property type="term" value="P:cellular response to hydrogen peroxide"/>
    <property type="evidence" value="ECO:0007669"/>
    <property type="project" value="TreeGrafter"/>
</dbReference>
<dbReference type="InterPro" id="IPR019793">
    <property type="entry name" value="Peroxidases_heam-ligand_BS"/>
</dbReference>